<evidence type="ECO:0000259" key="12">
    <source>
        <dbReference type="SMART" id="SM00861"/>
    </source>
</evidence>
<dbReference type="InterPro" id="IPR049557">
    <property type="entry name" value="Transketolase_CS"/>
</dbReference>
<keyword evidence="14" id="KW-1185">Reference proteome</keyword>
<evidence type="ECO:0000256" key="5">
    <source>
        <dbReference type="ARBA" id="ARBA00022723"/>
    </source>
</evidence>
<feature type="binding site" evidence="10">
    <location>
        <begin position="120"/>
        <end position="122"/>
    </location>
    <ligand>
        <name>thiamine diphosphate</name>
        <dbReference type="ChEBI" id="CHEBI:58937"/>
    </ligand>
</feature>
<dbReference type="NCBIfam" id="TIGR00204">
    <property type="entry name" value="dxs"/>
    <property type="match status" value="1"/>
</dbReference>
<accession>A0ABX0VU19</accession>
<comment type="caution">
    <text evidence="13">The sequence shown here is derived from an EMBL/GenBank/DDBJ whole genome shotgun (WGS) entry which is preliminary data.</text>
</comment>
<comment type="subunit">
    <text evidence="3 10">Homodimer.</text>
</comment>
<keyword evidence="7 10" id="KW-0784">Thiamine biosynthesis</keyword>
<organism evidence="13 14">
    <name type="scientific">Marivivens donghaensis</name>
    <dbReference type="NCBI Taxonomy" id="1699413"/>
    <lineage>
        <taxon>Bacteria</taxon>
        <taxon>Pseudomonadati</taxon>
        <taxon>Pseudomonadota</taxon>
        <taxon>Alphaproteobacteria</taxon>
        <taxon>Rhodobacterales</taxon>
        <taxon>Paracoccaceae</taxon>
        <taxon>Marivivens group</taxon>
        <taxon>Marivivens</taxon>
    </lineage>
</organism>
<dbReference type="InterPro" id="IPR029061">
    <property type="entry name" value="THDP-binding"/>
</dbReference>
<evidence type="ECO:0000313" key="13">
    <source>
        <dbReference type="EMBL" id="NIY71534.1"/>
    </source>
</evidence>
<dbReference type="EC" id="2.2.1.7" evidence="10"/>
<dbReference type="EMBL" id="JAATOP010000002">
    <property type="protein sequence ID" value="NIY71534.1"/>
    <property type="molecule type" value="Genomic_DNA"/>
</dbReference>
<gene>
    <name evidence="10" type="primary">dxs</name>
    <name evidence="13" type="ORF">HCZ30_03685</name>
</gene>
<comment type="catalytic activity">
    <reaction evidence="10">
        <text>D-glyceraldehyde 3-phosphate + pyruvate + H(+) = 1-deoxy-D-xylulose 5-phosphate + CO2</text>
        <dbReference type="Rhea" id="RHEA:12605"/>
        <dbReference type="ChEBI" id="CHEBI:15361"/>
        <dbReference type="ChEBI" id="CHEBI:15378"/>
        <dbReference type="ChEBI" id="CHEBI:16526"/>
        <dbReference type="ChEBI" id="CHEBI:57792"/>
        <dbReference type="ChEBI" id="CHEBI:59776"/>
        <dbReference type="EC" id="2.2.1.7"/>
    </reaction>
</comment>
<evidence type="ECO:0000256" key="10">
    <source>
        <dbReference type="HAMAP-Rule" id="MF_00315"/>
    </source>
</evidence>
<dbReference type="Proteomes" id="UP000709466">
    <property type="component" value="Unassembled WGS sequence"/>
</dbReference>
<keyword evidence="9 10" id="KW-0414">Isoprene biosynthesis</keyword>
<dbReference type="InterPro" id="IPR009014">
    <property type="entry name" value="Transketo_C/PFOR_II"/>
</dbReference>
<dbReference type="InterPro" id="IPR033248">
    <property type="entry name" value="Transketolase_C"/>
</dbReference>
<dbReference type="CDD" id="cd07033">
    <property type="entry name" value="TPP_PYR_DXS_TK_like"/>
    <property type="match status" value="1"/>
</dbReference>
<feature type="region of interest" description="Disordered" evidence="11">
    <location>
        <begin position="294"/>
        <end position="323"/>
    </location>
</feature>
<dbReference type="SUPFAM" id="SSF52922">
    <property type="entry name" value="TK C-terminal domain-like"/>
    <property type="match status" value="1"/>
</dbReference>
<sequence length="641" mass="68325">MTDRPITPTLDKVQSPADLHRMSDAELRRLADELRIETISAVSETGGHLGAGLGVVELTVALHAVFDAPKDKIIWDVSHQCYPHKILTGRRDRIRTLRTKDGLSGFTKRSESPYDAFGAGHSSTSISAALGFAVARDLGGVTPEGVGDAIAVIGDGSMSAGMAFEAMNNAGHLDKRMIVILNDNEMSIAEPTGALSSYLSRLYTGEPFQDLRSAAKGAVSLLPEPFREGAKRAKDMLKHMAIGGTMFEELGFSYIGPIDGHDMDQLLSVLRTVKARADGPVLIHAITKKGKGYAPAESARDKGHATAKFDVPSGKQHKAPSNAPSYTNVFAEALMKEAAKDSKICAITAAMPDGTGLKKFMERYTSRCFDVGIAEQHAVTFSAGLAAGGMKPFCAIYSTFLQRGYDQVVHDVAIQRLPVRFAIDRAGLVGSDGATHAGSYDIAFMANLPGMVVMAAADEAELTRMVVTAAQHDEGPIAFRFPRGEGVGVEIPENAEPLEIGKGRMIVEGSGVAILSFGTRLQEVMQAVEVLNAKGITPTVADARFAKPLDRDLILDLVAKHDALITIEEGAVGGFGSHVAQLLADEGVFDHGLKFRSMVLPDTFIDHASPRDMYATASLNAEDIETKVLEVLGVASVAKRA</sequence>
<dbReference type="Gene3D" id="3.40.50.920">
    <property type="match status" value="1"/>
</dbReference>
<evidence type="ECO:0000256" key="6">
    <source>
        <dbReference type="ARBA" id="ARBA00022842"/>
    </source>
</evidence>
<proteinExistence type="inferred from homology"/>
<dbReference type="PROSITE" id="PS00801">
    <property type="entry name" value="TRANSKETOLASE_1"/>
    <property type="match status" value="1"/>
</dbReference>
<comment type="similarity">
    <text evidence="2 10">Belongs to the transketolase family. DXPS subfamily.</text>
</comment>
<feature type="binding site" evidence="10">
    <location>
        <position position="184"/>
    </location>
    <ligand>
        <name>thiamine diphosphate</name>
        <dbReference type="ChEBI" id="CHEBI:58937"/>
    </ligand>
</feature>
<dbReference type="RefSeq" id="WP_167636433.1">
    <property type="nucleotide sequence ID" value="NZ_JAATOP010000002.1"/>
</dbReference>
<reference evidence="13 14" key="1">
    <citation type="submission" date="2020-03" db="EMBL/GenBank/DDBJ databases">
        <title>Bacterial isolates of synthetic phycosphere.</title>
        <authorList>
            <person name="Fu H."/>
            <person name="Moran M.A."/>
        </authorList>
    </citation>
    <scope>NUCLEOTIDE SEQUENCE [LARGE SCALE GENOMIC DNA]</scope>
    <source>
        <strain evidence="13 14">HF1</strain>
    </source>
</reference>
<evidence type="ECO:0000256" key="3">
    <source>
        <dbReference type="ARBA" id="ARBA00011738"/>
    </source>
</evidence>
<keyword evidence="6 10" id="KW-0460">Magnesium</keyword>
<feature type="binding site" evidence="10">
    <location>
        <position position="155"/>
    </location>
    <ligand>
        <name>Mg(2+)</name>
        <dbReference type="ChEBI" id="CHEBI:18420"/>
    </ligand>
</feature>
<keyword evidence="4 10" id="KW-0808">Transferase</keyword>
<dbReference type="HAMAP" id="MF_00315">
    <property type="entry name" value="DXP_synth"/>
    <property type="match status" value="1"/>
</dbReference>
<evidence type="ECO:0000256" key="2">
    <source>
        <dbReference type="ARBA" id="ARBA00011081"/>
    </source>
</evidence>
<comment type="cofactor">
    <cofactor evidence="10">
        <name>thiamine diphosphate</name>
        <dbReference type="ChEBI" id="CHEBI:58937"/>
    </cofactor>
    <text evidence="10">Binds 1 thiamine pyrophosphate per subunit.</text>
</comment>
<dbReference type="GO" id="GO:0008661">
    <property type="term" value="F:1-deoxy-D-xylulose-5-phosphate synthase activity"/>
    <property type="evidence" value="ECO:0007669"/>
    <property type="project" value="UniProtKB-EC"/>
</dbReference>
<evidence type="ECO:0000256" key="8">
    <source>
        <dbReference type="ARBA" id="ARBA00023052"/>
    </source>
</evidence>
<dbReference type="SMART" id="SM00861">
    <property type="entry name" value="Transket_pyr"/>
    <property type="match status" value="1"/>
</dbReference>
<feature type="binding site" evidence="10">
    <location>
        <begin position="156"/>
        <end position="157"/>
    </location>
    <ligand>
        <name>thiamine diphosphate</name>
        <dbReference type="ChEBI" id="CHEBI:58937"/>
    </ligand>
</feature>
<dbReference type="CDD" id="cd02007">
    <property type="entry name" value="TPP_DXS"/>
    <property type="match status" value="1"/>
</dbReference>
<keyword evidence="8 10" id="KW-0786">Thiamine pyrophosphate</keyword>
<feature type="binding site" evidence="10">
    <location>
        <position position="184"/>
    </location>
    <ligand>
        <name>Mg(2+)</name>
        <dbReference type="ChEBI" id="CHEBI:18420"/>
    </ligand>
</feature>
<dbReference type="Pfam" id="PF13292">
    <property type="entry name" value="DXP_synthase_N"/>
    <property type="match status" value="1"/>
</dbReference>
<evidence type="ECO:0000256" key="9">
    <source>
        <dbReference type="ARBA" id="ARBA00023229"/>
    </source>
</evidence>
<dbReference type="InterPro" id="IPR005475">
    <property type="entry name" value="Transketolase-like_Pyr-bd"/>
</dbReference>
<name>A0ABX0VU19_9RHOB</name>
<evidence type="ECO:0000313" key="14">
    <source>
        <dbReference type="Proteomes" id="UP000709466"/>
    </source>
</evidence>
<dbReference type="SUPFAM" id="SSF52518">
    <property type="entry name" value="Thiamin diphosphate-binding fold (THDP-binding)"/>
    <property type="match status" value="2"/>
</dbReference>
<evidence type="ECO:0000256" key="1">
    <source>
        <dbReference type="ARBA" id="ARBA00004980"/>
    </source>
</evidence>
<dbReference type="PANTHER" id="PTHR43322:SF5">
    <property type="entry name" value="1-DEOXY-D-XYLULOSE-5-PHOSPHATE SYNTHASE, CHLOROPLASTIC"/>
    <property type="match status" value="1"/>
</dbReference>
<dbReference type="PROSITE" id="PS00802">
    <property type="entry name" value="TRANSKETOLASE_2"/>
    <property type="match status" value="1"/>
</dbReference>
<dbReference type="Gene3D" id="3.40.50.970">
    <property type="match status" value="2"/>
</dbReference>
<dbReference type="Pfam" id="PF02779">
    <property type="entry name" value="Transket_pyr"/>
    <property type="match status" value="1"/>
</dbReference>
<dbReference type="NCBIfam" id="NF003933">
    <property type="entry name" value="PRK05444.2-2"/>
    <property type="match status" value="1"/>
</dbReference>
<dbReference type="Pfam" id="PF02780">
    <property type="entry name" value="Transketolase_C"/>
    <property type="match status" value="1"/>
</dbReference>
<feature type="domain" description="Transketolase-like pyrimidine-binding" evidence="12">
    <location>
        <begin position="324"/>
        <end position="489"/>
    </location>
</feature>
<feature type="binding site" evidence="10">
    <location>
        <position position="79"/>
    </location>
    <ligand>
        <name>thiamine diphosphate</name>
        <dbReference type="ChEBI" id="CHEBI:58937"/>
    </ligand>
</feature>
<evidence type="ECO:0000256" key="7">
    <source>
        <dbReference type="ARBA" id="ARBA00022977"/>
    </source>
</evidence>
<comment type="pathway">
    <text evidence="1 10">Metabolic intermediate biosynthesis; 1-deoxy-D-xylulose 5-phosphate biosynthesis; 1-deoxy-D-xylulose 5-phosphate from D-glyceraldehyde 3-phosphate and pyruvate: step 1/1.</text>
</comment>
<feature type="binding site" evidence="10">
    <location>
        <position position="375"/>
    </location>
    <ligand>
        <name>thiamine diphosphate</name>
        <dbReference type="ChEBI" id="CHEBI:58937"/>
    </ligand>
</feature>
<dbReference type="InterPro" id="IPR020826">
    <property type="entry name" value="Transketolase_BS"/>
</dbReference>
<feature type="binding site" evidence="10">
    <location>
        <position position="293"/>
    </location>
    <ligand>
        <name>thiamine diphosphate</name>
        <dbReference type="ChEBI" id="CHEBI:58937"/>
    </ligand>
</feature>
<keyword evidence="5 10" id="KW-0479">Metal-binding</keyword>
<evidence type="ECO:0000256" key="11">
    <source>
        <dbReference type="SAM" id="MobiDB-lite"/>
    </source>
</evidence>
<comment type="cofactor">
    <cofactor evidence="10">
        <name>Mg(2+)</name>
        <dbReference type="ChEBI" id="CHEBI:18420"/>
    </cofactor>
    <text evidence="10">Binds 1 Mg(2+) ion per subunit.</text>
</comment>
<comment type="function">
    <text evidence="10">Catalyzes the acyloin condensation reaction between C atoms 2 and 3 of pyruvate and glyceraldehyde 3-phosphate to yield 1-deoxy-D-xylulose-5-phosphate (DXP).</text>
</comment>
<dbReference type="PANTHER" id="PTHR43322">
    <property type="entry name" value="1-D-DEOXYXYLULOSE 5-PHOSPHATE SYNTHASE-RELATED"/>
    <property type="match status" value="1"/>
</dbReference>
<protein>
    <recommendedName>
        <fullName evidence="10">1-deoxy-D-xylulose-5-phosphate synthase</fullName>
        <ecNumber evidence="10">2.2.1.7</ecNumber>
    </recommendedName>
    <alternativeName>
        <fullName evidence="10">1-deoxyxylulose-5-phosphate synthase</fullName>
        <shortName evidence="10">DXP synthase</shortName>
        <shortName evidence="10">DXPS</shortName>
    </alternativeName>
</protein>
<dbReference type="InterPro" id="IPR005477">
    <property type="entry name" value="Dxylulose-5-P_synthase"/>
</dbReference>
<evidence type="ECO:0000256" key="4">
    <source>
        <dbReference type="ARBA" id="ARBA00022679"/>
    </source>
</evidence>